<evidence type="ECO:0000256" key="4">
    <source>
        <dbReference type="ARBA" id="ARBA00023306"/>
    </source>
</evidence>
<keyword evidence="4 5" id="KW-0131">Cell cycle</keyword>
<dbReference type="AlphaFoldDB" id="A0A0G2ATD6"/>
<dbReference type="NCBIfam" id="TIGR01174">
    <property type="entry name" value="ftsA"/>
    <property type="match status" value="1"/>
</dbReference>
<dbReference type="GO" id="GO:0032153">
    <property type="term" value="C:cell division site"/>
    <property type="evidence" value="ECO:0007669"/>
    <property type="project" value="UniProtKB-UniRule"/>
</dbReference>
<evidence type="ECO:0000256" key="3">
    <source>
        <dbReference type="ARBA" id="ARBA00023136"/>
    </source>
</evidence>
<comment type="similarity">
    <text evidence="5">Belongs to the FtsA/MreB family.</text>
</comment>
<dbReference type="InterPro" id="IPR050696">
    <property type="entry name" value="FtsA/MreB"/>
</dbReference>
<dbReference type="PATRIC" id="fig|1618650.3.peg.342"/>
<accession>A0A0G2ATD6</accession>
<dbReference type="InterPro" id="IPR043129">
    <property type="entry name" value="ATPase_NBD"/>
</dbReference>
<evidence type="ECO:0000256" key="5">
    <source>
        <dbReference type="HAMAP-Rule" id="MF_02033"/>
    </source>
</evidence>
<evidence type="ECO:0000313" key="8">
    <source>
        <dbReference type="Proteomes" id="UP000034290"/>
    </source>
</evidence>
<protein>
    <recommendedName>
        <fullName evidence="5">Cell division protein FtsA</fullName>
    </recommendedName>
</protein>
<dbReference type="PIRSF" id="PIRSF003101">
    <property type="entry name" value="FtsA"/>
    <property type="match status" value="1"/>
</dbReference>
<evidence type="ECO:0000259" key="6">
    <source>
        <dbReference type="SMART" id="SM00842"/>
    </source>
</evidence>
<dbReference type="SUPFAM" id="SSF53067">
    <property type="entry name" value="Actin-like ATPase domain"/>
    <property type="match status" value="2"/>
</dbReference>
<dbReference type="Proteomes" id="UP000034290">
    <property type="component" value="Unassembled WGS sequence"/>
</dbReference>
<dbReference type="Gene3D" id="3.30.420.40">
    <property type="match status" value="2"/>
</dbReference>
<keyword evidence="3 5" id="KW-0472">Membrane</keyword>
<comment type="subcellular location">
    <subcellularLocation>
        <location evidence="5">Cell membrane</location>
        <topology evidence="5">Peripheral membrane protein</topology>
        <orientation evidence="5">Cytoplasmic side</orientation>
    </subcellularLocation>
    <text evidence="5">Localizes to the Z ring in an FtsZ-dependent manner. Targeted to the membrane through a conserved C-terminal amphipathic helix.</text>
</comment>
<gene>
    <name evidence="5" type="primary">ftsA</name>
    <name evidence="7" type="ORF">UY81_C0032G0002</name>
</gene>
<dbReference type="PANTHER" id="PTHR32432">
    <property type="entry name" value="CELL DIVISION PROTEIN FTSA-RELATED"/>
    <property type="match status" value="1"/>
</dbReference>
<evidence type="ECO:0000256" key="1">
    <source>
        <dbReference type="ARBA" id="ARBA00022475"/>
    </source>
</evidence>
<reference evidence="7 8" key="1">
    <citation type="journal article" date="2015" name="Nature">
        <title>rRNA introns, odd ribosomes, and small enigmatic genomes across a large radiation of phyla.</title>
        <authorList>
            <person name="Brown C.T."/>
            <person name="Hug L.A."/>
            <person name="Thomas B.C."/>
            <person name="Sharon I."/>
            <person name="Castelle C.J."/>
            <person name="Singh A."/>
            <person name="Wilkins M.J."/>
            <person name="Williams K.H."/>
            <person name="Banfield J.F."/>
        </authorList>
    </citation>
    <scope>NUCLEOTIDE SEQUENCE [LARGE SCALE GENOMIC DNA]</scope>
</reference>
<dbReference type="InterPro" id="IPR020823">
    <property type="entry name" value="Cell_div_FtsA"/>
</dbReference>
<dbReference type="HAMAP" id="MF_02033">
    <property type="entry name" value="FtsA"/>
    <property type="match status" value="1"/>
</dbReference>
<comment type="function">
    <text evidence="5">Cell division protein that is involved in the assembly of the Z ring. May serve as a membrane anchor for the Z ring.</text>
</comment>
<sequence>MSKNIAVGIDIGTYQTRVVVAESAREGERELPKVIGVGFAESRGLRHGYILNQSDAVKSVKQAVAQASKAAGFPIKRAIISIGGIGLSSIISTGTVVITKADSEITELDVKKASEVSQQEIPASLSQNRQVLHSVPLHFKVDGKVTLGRPEGLRGSKLEVRKLFITGFKQHIDDLLETLEEAGIEVEDLVAAPLAASLVTLTKQQKMAGVVLANIGSETVSIVVFENNLPISLEIFPIGSNDITNDIALGLRVPLEEAEDIKRGAIVGGNFSRKKLDEIVEARLSDIFELIEAHLKKLGRSGLLPAGIVLTGGGSAIETVDDLAKAALRLPSRVASVSFGDNIRGQIKDASWSVAYGLCILGLNSGESENVSGMKLVKQTKNSVVSFLRQFLP</sequence>
<evidence type="ECO:0000256" key="2">
    <source>
        <dbReference type="ARBA" id="ARBA00022618"/>
    </source>
</evidence>
<dbReference type="CDD" id="cd24048">
    <property type="entry name" value="ASKHA_NBD_FtsA"/>
    <property type="match status" value="1"/>
</dbReference>
<feature type="domain" description="SHS2" evidence="6">
    <location>
        <begin position="6"/>
        <end position="200"/>
    </location>
</feature>
<dbReference type="GO" id="GO:0009898">
    <property type="term" value="C:cytoplasmic side of plasma membrane"/>
    <property type="evidence" value="ECO:0007669"/>
    <property type="project" value="UniProtKB-UniRule"/>
</dbReference>
<organism evidence="7 8">
    <name type="scientific">Candidatus Giovannonibacteria bacterium GW2011_GWA2_53_7</name>
    <dbReference type="NCBI Taxonomy" id="1618650"/>
    <lineage>
        <taxon>Bacteria</taxon>
        <taxon>Candidatus Giovannoniibacteriota</taxon>
    </lineage>
</organism>
<name>A0A0G2ATD6_9BACT</name>
<keyword evidence="1 5" id="KW-1003">Cell membrane</keyword>
<proteinExistence type="inferred from homology"/>
<dbReference type="GO" id="GO:0043093">
    <property type="term" value="P:FtsZ-dependent cytokinesis"/>
    <property type="evidence" value="ECO:0007669"/>
    <property type="project" value="UniProtKB-UniRule"/>
</dbReference>
<evidence type="ECO:0000313" key="7">
    <source>
        <dbReference type="EMBL" id="KKW36089.1"/>
    </source>
</evidence>
<comment type="caution">
    <text evidence="7">The sequence shown here is derived from an EMBL/GenBank/DDBJ whole genome shotgun (WGS) entry which is preliminary data.</text>
</comment>
<keyword evidence="2 5" id="KW-0132">Cell division</keyword>
<comment type="subunit">
    <text evidence="5">Self-interacts. Interacts with FtsZ.</text>
</comment>
<dbReference type="Pfam" id="PF02491">
    <property type="entry name" value="SHS2_FTSA"/>
    <property type="match status" value="1"/>
</dbReference>
<dbReference type="EMBL" id="LCRM01000032">
    <property type="protein sequence ID" value="KKW36089.1"/>
    <property type="molecule type" value="Genomic_DNA"/>
</dbReference>
<dbReference type="PANTHER" id="PTHR32432:SF4">
    <property type="entry name" value="CELL DIVISION PROTEIN FTSA"/>
    <property type="match status" value="1"/>
</dbReference>
<dbReference type="SMART" id="SM00842">
    <property type="entry name" value="FtsA"/>
    <property type="match status" value="1"/>
</dbReference>
<dbReference type="Pfam" id="PF14450">
    <property type="entry name" value="FtsA"/>
    <property type="match status" value="1"/>
</dbReference>
<dbReference type="InterPro" id="IPR003494">
    <property type="entry name" value="SHS2_FtsA"/>
</dbReference>